<keyword evidence="5" id="KW-0255">Endonuclease</keyword>
<organism evidence="5 6">
    <name type="scientific">Mycoplasma wenyonii</name>
    <dbReference type="NCBI Taxonomy" id="65123"/>
    <lineage>
        <taxon>Bacteria</taxon>
        <taxon>Bacillati</taxon>
        <taxon>Mycoplasmatota</taxon>
        <taxon>Mollicutes</taxon>
        <taxon>Mycoplasmataceae</taxon>
        <taxon>Mycoplasma</taxon>
    </lineage>
</organism>
<dbReference type="PANTHER" id="PTHR30408:SF12">
    <property type="entry name" value="TYPE I RESTRICTION ENZYME MJAVIII SPECIFICITY SUBUNIT"/>
    <property type="match status" value="1"/>
</dbReference>
<evidence type="ECO:0000313" key="6">
    <source>
        <dbReference type="Proteomes" id="UP000249762"/>
    </source>
</evidence>
<keyword evidence="6" id="KW-1185">Reference proteome</keyword>
<dbReference type="PANTHER" id="PTHR30408">
    <property type="entry name" value="TYPE-1 RESTRICTION ENZYME ECOKI SPECIFICITY PROTEIN"/>
    <property type="match status" value="1"/>
</dbReference>
<dbReference type="InterPro" id="IPR044946">
    <property type="entry name" value="Restrct_endonuc_typeI_TRD_sf"/>
</dbReference>
<evidence type="ECO:0000256" key="2">
    <source>
        <dbReference type="ARBA" id="ARBA00022747"/>
    </source>
</evidence>
<dbReference type="GO" id="GO:0003677">
    <property type="term" value="F:DNA binding"/>
    <property type="evidence" value="ECO:0007669"/>
    <property type="project" value="UniProtKB-KW"/>
</dbReference>
<dbReference type="GO" id="GO:0009307">
    <property type="term" value="P:DNA restriction-modification system"/>
    <property type="evidence" value="ECO:0007669"/>
    <property type="project" value="UniProtKB-KW"/>
</dbReference>
<proteinExistence type="inferred from homology"/>
<dbReference type="AlphaFoldDB" id="A0A328PQ66"/>
<dbReference type="Gene3D" id="3.90.220.20">
    <property type="entry name" value="DNA methylase specificity domains"/>
    <property type="match status" value="2"/>
</dbReference>
<evidence type="ECO:0000259" key="4">
    <source>
        <dbReference type="Pfam" id="PF01420"/>
    </source>
</evidence>
<keyword evidence="5" id="KW-0378">Hydrolase</keyword>
<protein>
    <submittedName>
        <fullName evidence="5">Restriction endonuclease subunit S</fullName>
    </submittedName>
</protein>
<comment type="caution">
    <text evidence="5">The sequence shown here is derived from an EMBL/GenBank/DDBJ whole genome shotgun (WGS) entry which is preliminary data.</text>
</comment>
<evidence type="ECO:0000313" key="5">
    <source>
        <dbReference type="EMBL" id="RAO95306.1"/>
    </source>
</evidence>
<comment type="similarity">
    <text evidence="1">Belongs to the type-I restriction system S methylase family.</text>
</comment>
<keyword evidence="2" id="KW-0680">Restriction system</keyword>
<dbReference type="InterPro" id="IPR000055">
    <property type="entry name" value="Restrct_endonuc_typeI_TRD"/>
</dbReference>
<gene>
    <name evidence="5" type="ORF">DNK47_00390</name>
</gene>
<dbReference type="SUPFAM" id="SSF116734">
    <property type="entry name" value="DNA methylase specificity domain"/>
    <property type="match status" value="2"/>
</dbReference>
<dbReference type="Proteomes" id="UP000249762">
    <property type="component" value="Unassembled WGS sequence"/>
</dbReference>
<dbReference type="InterPro" id="IPR052021">
    <property type="entry name" value="Type-I_RS_S_subunit"/>
</dbReference>
<keyword evidence="3" id="KW-0238">DNA-binding</keyword>
<dbReference type="OrthoDB" id="9795776at2"/>
<evidence type="ECO:0000256" key="3">
    <source>
        <dbReference type="ARBA" id="ARBA00023125"/>
    </source>
</evidence>
<feature type="domain" description="Type I restriction modification DNA specificity" evidence="4">
    <location>
        <begin position="84"/>
        <end position="167"/>
    </location>
</feature>
<dbReference type="EMBL" id="QKVO01000001">
    <property type="protein sequence ID" value="RAO95306.1"/>
    <property type="molecule type" value="Genomic_DNA"/>
</dbReference>
<reference evidence="6" key="1">
    <citation type="submission" date="2018-06" db="EMBL/GenBank/DDBJ databases">
        <authorList>
            <person name="Martinez Ocampo F."/>
            <person name="Quiroz Castaneda R.E."/>
            <person name="Rojas Lopez X."/>
        </authorList>
    </citation>
    <scope>NUCLEOTIDE SEQUENCE [LARGE SCALE GENOMIC DNA]</scope>
    <source>
        <strain evidence="6">INIFAP02</strain>
    </source>
</reference>
<dbReference type="Pfam" id="PF01420">
    <property type="entry name" value="Methylase_S"/>
    <property type="match status" value="1"/>
</dbReference>
<name>A0A328PQ66_9MOLU</name>
<sequence>MNVSKLGDYIERVKEVIPYDKNIPVKGLSVDKCFTETHITNLDRIKVPFQLVKRGQFCYKPSTARNGDKLSLAFNSELDKIQISTTYVVFQINNPQINHFYLDFFFKKTLTDKIVRYSATGGVREELSWKNFGELPISIPPLNKQERIVKKYQTVTRYIELKRRINELFEKQMTAYFHILFDNLSDYTIKNFGELFTIIRGGRPPRGNLEQEKKYFCKERGIPWLQVRDISKKGFKFVDKTEESLTKEGFRRANCHVVSPKDLIFIHNASSSQLGKIYVNSSELTMNTNFWGISNNLARRGGIKIISP</sequence>
<evidence type="ECO:0000256" key="1">
    <source>
        <dbReference type="ARBA" id="ARBA00010923"/>
    </source>
</evidence>
<dbReference type="GO" id="GO:0004519">
    <property type="term" value="F:endonuclease activity"/>
    <property type="evidence" value="ECO:0007669"/>
    <property type="project" value="UniProtKB-KW"/>
</dbReference>
<accession>A0A328PQ66</accession>
<keyword evidence="5" id="KW-0540">Nuclease</keyword>